<dbReference type="AlphaFoldDB" id="A0A3S1C1K2"/>
<dbReference type="OrthoDB" id="38458at2"/>
<keyword evidence="3" id="KW-0605">Phycobilisome</keyword>
<dbReference type="Gene3D" id="1.25.10.10">
    <property type="entry name" value="Leucine-rich Repeat Variant"/>
    <property type="match status" value="1"/>
</dbReference>
<dbReference type="Pfam" id="PF13646">
    <property type="entry name" value="HEAT_2"/>
    <property type="match status" value="1"/>
</dbReference>
<evidence type="ECO:0000256" key="2">
    <source>
        <dbReference type="ARBA" id="ARBA00022549"/>
    </source>
</evidence>
<dbReference type="EMBL" id="RSCL01000028">
    <property type="protein sequence ID" value="RUS98602.1"/>
    <property type="molecule type" value="Genomic_DNA"/>
</dbReference>
<comment type="similarity">
    <text evidence="1">Belongs to the CpcE/RpcE/PecE family.</text>
</comment>
<evidence type="ECO:0000256" key="4">
    <source>
        <dbReference type="ARBA" id="ARBA00023239"/>
    </source>
</evidence>
<dbReference type="SUPFAM" id="SSF48371">
    <property type="entry name" value="ARM repeat"/>
    <property type="match status" value="1"/>
</dbReference>
<reference evidence="5" key="2">
    <citation type="journal article" date="2019" name="Genome Biol. Evol.">
        <title>Day and night: Metabolic profiles and evolutionary relationships of six axenic non-marine cyanobacteria.</title>
        <authorList>
            <person name="Will S.E."/>
            <person name="Henke P."/>
            <person name="Boedeker C."/>
            <person name="Huang S."/>
            <person name="Brinkmann H."/>
            <person name="Rohde M."/>
            <person name="Jarek M."/>
            <person name="Friedl T."/>
            <person name="Seufert S."/>
            <person name="Schumacher M."/>
            <person name="Overmann J."/>
            <person name="Neumann-Schaal M."/>
            <person name="Petersen J."/>
        </authorList>
    </citation>
    <scope>NUCLEOTIDE SEQUENCE [LARGE SCALE GENOMIC DNA]</scope>
    <source>
        <strain evidence="5">PCC 7102</strain>
    </source>
</reference>
<dbReference type="InterPro" id="IPR016024">
    <property type="entry name" value="ARM-type_fold"/>
</dbReference>
<dbReference type="PROSITE" id="PS50077">
    <property type="entry name" value="HEAT_REPEAT"/>
    <property type="match status" value="1"/>
</dbReference>
<evidence type="ECO:0008006" key="7">
    <source>
        <dbReference type="Google" id="ProtNLM"/>
    </source>
</evidence>
<keyword evidence="2" id="KW-0042">Antenna complex</keyword>
<gene>
    <name evidence="5" type="ORF">DSM106972_079880</name>
</gene>
<evidence type="ECO:0000256" key="3">
    <source>
        <dbReference type="ARBA" id="ARBA00022738"/>
    </source>
</evidence>
<dbReference type="Proteomes" id="UP000271624">
    <property type="component" value="Unassembled WGS sequence"/>
</dbReference>
<proteinExistence type="inferred from homology"/>
<evidence type="ECO:0000313" key="5">
    <source>
        <dbReference type="EMBL" id="RUS98602.1"/>
    </source>
</evidence>
<dbReference type="GO" id="GO:0016829">
    <property type="term" value="F:lyase activity"/>
    <property type="evidence" value="ECO:0007669"/>
    <property type="project" value="UniProtKB-KW"/>
</dbReference>
<comment type="caution">
    <text evidence="5">The sequence shown here is derived from an EMBL/GenBank/DDBJ whole genome shotgun (WGS) entry which is preliminary data.</text>
</comment>
<name>A0A3S1C1K2_9CYAN</name>
<keyword evidence="4" id="KW-0456">Lyase</keyword>
<organism evidence="5 6">
    <name type="scientific">Dulcicalothrix desertica PCC 7102</name>
    <dbReference type="NCBI Taxonomy" id="232991"/>
    <lineage>
        <taxon>Bacteria</taxon>
        <taxon>Bacillati</taxon>
        <taxon>Cyanobacteriota</taxon>
        <taxon>Cyanophyceae</taxon>
        <taxon>Nostocales</taxon>
        <taxon>Calotrichaceae</taxon>
        <taxon>Dulcicalothrix</taxon>
    </lineage>
</organism>
<evidence type="ECO:0000256" key="1">
    <source>
        <dbReference type="ARBA" id="ARBA00009299"/>
    </source>
</evidence>
<dbReference type="GO" id="GO:0030089">
    <property type="term" value="C:phycobilisome"/>
    <property type="evidence" value="ECO:0007669"/>
    <property type="project" value="UniProtKB-KW"/>
</dbReference>
<reference evidence="5" key="1">
    <citation type="submission" date="2018-12" db="EMBL/GenBank/DDBJ databases">
        <authorList>
            <person name="Will S."/>
            <person name="Neumann-Schaal M."/>
            <person name="Henke P."/>
        </authorList>
    </citation>
    <scope>NUCLEOTIDE SEQUENCE</scope>
    <source>
        <strain evidence="5">PCC 7102</strain>
    </source>
</reference>
<dbReference type="InterPro" id="IPR021133">
    <property type="entry name" value="HEAT_type_2"/>
</dbReference>
<sequence length="56" mass="6194">MTELTNALKKMAVWALGEVGDIKAIEPLSQLLKDEDNNVREAVKEALSKLKNIDAK</sequence>
<protein>
    <recommendedName>
        <fullName evidence="7">HEAT repeat domain-containing protein</fullName>
    </recommendedName>
</protein>
<dbReference type="InterPro" id="IPR011989">
    <property type="entry name" value="ARM-like"/>
</dbReference>
<accession>A0A3S1C1K2</accession>
<evidence type="ECO:0000313" key="6">
    <source>
        <dbReference type="Proteomes" id="UP000271624"/>
    </source>
</evidence>
<dbReference type="RefSeq" id="WP_127086052.1">
    <property type="nucleotide sequence ID" value="NZ_RSCL01000028.1"/>
</dbReference>
<keyword evidence="6" id="KW-1185">Reference proteome</keyword>